<feature type="domain" description="Putative plant transposon protein" evidence="2">
    <location>
        <begin position="51"/>
        <end position="238"/>
    </location>
</feature>
<comment type="caution">
    <text evidence="3">The sequence shown here is derived from an EMBL/GenBank/DDBJ whole genome shotgun (WGS) entry which is preliminary data.</text>
</comment>
<dbReference type="EMBL" id="SDMP01000014">
    <property type="protein sequence ID" value="RYR15521.1"/>
    <property type="molecule type" value="Genomic_DNA"/>
</dbReference>
<sequence length="604" mass="70997">MQEEITFDERRFKSKNHERIFYWMISKDIIPEVPFKLRKEEYPEIQKVIGKRGWELLCNQPQVVSMPLIHEFYANVIKKADDEEPYLSYVRGVVVHFRPDTINRVLMIKPKRFKQPSYEERVKYDQRCMDVLSDLCKVGTDWVLDSQGQPLKLRRGDLIPQAKGWHDIVRRSLIPTSNNSEVTINRAIMIHCIMKGGEINVGEIIAKNIIDTAENVKQDSWLGYPSTILRLCEEAGVPLEEFEETDIVSVHYKKTRILLQQPLAKRKKRKGERQEEEHEEMEESSALNMNQLQTALDGISGSQEEQAQQQRDLWQAMNQQREVQVQWMSQQSEYQTHMMERQQEQYDKMYEIINNSAAEHERSMGKVIQEQAQLRKEQAQQRDLLLRMERMQDALQRDYNENRMFKEARHRDRIDYDISTQEKFSYICGTLPVLNPQIQKFNEAHKVLEEQEIARVMKKEDDGAGIRAKRVEDASILTRKQSKERSLKQSHKMRIEGIARQGMNWHQEELTSKLLVACSLATPATTLATPRHPWGKLEHVAMEGMNWRVPWQLQQQRQLQKCQAKEGRARCQGKEEKACFLATPATTLATSRHPWRGSNTFPRR</sequence>
<feature type="region of interest" description="Disordered" evidence="1">
    <location>
        <begin position="263"/>
        <end position="286"/>
    </location>
</feature>
<dbReference type="InterPro" id="IPR046796">
    <property type="entry name" value="Transposase_32_dom"/>
</dbReference>
<evidence type="ECO:0000313" key="4">
    <source>
        <dbReference type="Proteomes" id="UP000289738"/>
    </source>
</evidence>
<dbReference type="AlphaFoldDB" id="A0A444ZMT3"/>
<name>A0A444ZMT3_ARAHY</name>
<keyword evidence="4" id="KW-1185">Reference proteome</keyword>
<evidence type="ECO:0000313" key="3">
    <source>
        <dbReference type="EMBL" id="RYR15521.1"/>
    </source>
</evidence>
<organism evidence="3 4">
    <name type="scientific">Arachis hypogaea</name>
    <name type="common">Peanut</name>
    <dbReference type="NCBI Taxonomy" id="3818"/>
    <lineage>
        <taxon>Eukaryota</taxon>
        <taxon>Viridiplantae</taxon>
        <taxon>Streptophyta</taxon>
        <taxon>Embryophyta</taxon>
        <taxon>Tracheophyta</taxon>
        <taxon>Spermatophyta</taxon>
        <taxon>Magnoliopsida</taxon>
        <taxon>eudicotyledons</taxon>
        <taxon>Gunneridae</taxon>
        <taxon>Pentapetalae</taxon>
        <taxon>rosids</taxon>
        <taxon>fabids</taxon>
        <taxon>Fabales</taxon>
        <taxon>Fabaceae</taxon>
        <taxon>Papilionoideae</taxon>
        <taxon>50 kb inversion clade</taxon>
        <taxon>dalbergioids sensu lato</taxon>
        <taxon>Dalbergieae</taxon>
        <taxon>Pterocarpus clade</taxon>
        <taxon>Arachis</taxon>
    </lineage>
</organism>
<evidence type="ECO:0000259" key="2">
    <source>
        <dbReference type="Pfam" id="PF20167"/>
    </source>
</evidence>
<dbReference type="Pfam" id="PF20167">
    <property type="entry name" value="Transposase_32"/>
    <property type="match status" value="1"/>
</dbReference>
<dbReference type="Proteomes" id="UP000289738">
    <property type="component" value="Chromosome B04"/>
</dbReference>
<protein>
    <recommendedName>
        <fullName evidence="2">Putative plant transposon protein domain-containing protein</fullName>
    </recommendedName>
</protein>
<accession>A0A444ZMT3</accession>
<evidence type="ECO:0000256" key="1">
    <source>
        <dbReference type="SAM" id="MobiDB-lite"/>
    </source>
</evidence>
<gene>
    <name evidence="3" type="ORF">Ahy_B04g072305</name>
</gene>
<reference evidence="3 4" key="1">
    <citation type="submission" date="2019-01" db="EMBL/GenBank/DDBJ databases">
        <title>Sequencing of cultivated peanut Arachis hypogaea provides insights into genome evolution and oil improvement.</title>
        <authorList>
            <person name="Chen X."/>
        </authorList>
    </citation>
    <scope>NUCLEOTIDE SEQUENCE [LARGE SCALE GENOMIC DNA]</scope>
    <source>
        <strain evidence="4">cv. Fuhuasheng</strain>
        <tissue evidence="3">Leaves</tissue>
    </source>
</reference>
<proteinExistence type="predicted"/>